<reference evidence="8 9" key="1">
    <citation type="submission" date="2021-04" db="EMBL/GenBank/DDBJ databases">
        <title>The genome sequence of type strain Ideonella paludis KCTC 32238.</title>
        <authorList>
            <person name="Liu Y."/>
        </authorList>
    </citation>
    <scope>NUCLEOTIDE SEQUENCE [LARGE SCALE GENOMIC DNA]</scope>
    <source>
        <strain evidence="8 9">KCTC 32238</strain>
    </source>
</reference>
<evidence type="ECO:0000256" key="6">
    <source>
        <dbReference type="SAM" id="Phobius"/>
    </source>
</evidence>
<dbReference type="Proteomes" id="UP000672097">
    <property type="component" value="Unassembled WGS sequence"/>
</dbReference>
<keyword evidence="3" id="KW-0201">Cytochrome c-type biogenesis</keyword>
<keyword evidence="4 6" id="KW-1133">Transmembrane helix</keyword>
<dbReference type="PANTHER" id="PTHR31566">
    <property type="entry name" value="CYTOCHROME C BIOGENESIS PROTEIN CCS1, CHLOROPLASTIC"/>
    <property type="match status" value="1"/>
</dbReference>
<evidence type="ECO:0000256" key="2">
    <source>
        <dbReference type="ARBA" id="ARBA00022692"/>
    </source>
</evidence>
<comment type="subcellular location">
    <subcellularLocation>
        <location evidence="1">Membrane</location>
        <topology evidence="1">Multi-pass membrane protein</topology>
    </subcellularLocation>
</comment>
<accession>A0ABS5DWG9</accession>
<feature type="transmembrane region" description="Helical" evidence="6">
    <location>
        <begin position="148"/>
        <end position="166"/>
    </location>
</feature>
<keyword evidence="2 6" id="KW-0812">Transmembrane</keyword>
<evidence type="ECO:0000256" key="1">
    <source>
        <dbReference type="ARBA" id="ARBA00004141"/>
    </source>
</evidence>
<evidence type="ECO:0000256" key="4">
    <source>
        <dbReference type="ARBA" id="ARBA00022989"/>
    </source>
</evidence>
<protein>
    <submittedName>
        <fullName evidence="8">Cytochrome c biogenesis protein ResB</fullName>
    </submittedName>
</protein>
<dbReference type="Pfam" id="PF05140">
    <property type="entry name" value="ResB"/>
    <property type="match status" value="1"/>
</dbReference>
<dbReference type="EMBL" id="JAGQDG010000003">
    <property type="protein sequence ID" value="MBQ0935434.1"/>
    <property type="molecule type" value="Genomic_DNA"/>
</dbReference>
<organism evidence="8 9">
    <name type="scientific">Ideonella paludis</name>
    <dbReference type="NCBI Taxonomy" id="1233411"/>
    <lineage>
        <taxon>Bacteria</taxon>
        <taxon>Pseudomonadati</taxon>
        <taxon>Pseudomonadota</taxon>
        <taxon>Betaproteobacteria</taxon>
        <taxon>Burkholderiales</taxon>
        <taxon>Sphaerotilaceae</taxon>
        <taxon>Ideonella</taxon>
    </lineage>
</organism>
<evidence type="ECO:0000313" key="9">
    <source>
        <dbReference type="Proteomes" id="UP000672097"/>
    </source>
</evidence>
<name>A0ABS5DWG9_9BURK</name>
<gene>
    <name evidence="8" type="ORF">KAK11_08855</name>
</gene>
<keyword evidence="5 6" id="KW-0472">Membrane</keyword>
<evidence type="ECO:0000259" key="7">
    <source>
        <dbReference type="Pfam" id="PF05140"/>
    </source>
</evidence>
<evidence type="ECO:0000256" key="5">
    <source>
        <dbReference type="ARBA" id="ARBA00023136"/>
    </source>
</evidence>
<proteinExistence type="predicted"/>
<dbReference type="PANTHER" id="PTHR31566:SF0">
    <property type="entry name" value="CYTOCHROME C BIOGENESIS PROTEIN CCS1, CHLOROPLASTIC"/>
    <property type="match status" value="1"/>
</dbReference>
<dbReference type="InterPro" id="IPR007816">
    <property type="entry name" value="ResB-like_domain"/>
</dbReference>
<keyword evidence="9" id="KW-1185">Reference proteome</keyword>
<feature type="domain" description="ResB-like" evidence="7">
    <location>
        <begin position="1"/>
        <end position="665"/>
    </location>
</feature>
<sequence length="686" mass="75396">MRFAISLLCVICIASVIGTVVRQNEPYNNYVNQFGPFWAEVFAKFDLYTVYSATWFLVILAFLVISTTLCIIRNTPKILADLRSFKEHVREQSLRAFHHRAEGTLPLDRAGTLAHLTGVLAARGWQAKAQVRDTGTMVAARKGSANKLGYLAAHSAIVLICLGGLLDGNLIVQAQMWWQGKTVFEGGGMIRDVPDQHRLSENNPTFRGNLFVSEGSRAGIAVLSTPDGSVLQDLPFDVELKKFKVEYYDTGMPKLFASDVIIHDRDTGASTPATIKVNEPTHHRGIAIYQSSFDDGGSLVKLKGLPLNGNTEPLALELRVGESTQLSKGSETLGLELTGLKVINVENMSATGSAGDATDVRKVDLTASLNKHLGSGAKGDRNKSLRNVGPAVTYKLVDSAGQRREFHNYMVPVELDGQRLYLFGVRDNVNEAFRYLRIPVDEQGDIAGWVRLRQALMDPTLRDKAAQRFAAIATPPNNPQMGEQLRQSSRRALALFAGQDASVKKDAPGGLAALSQYIEATVPEAERSKFSEVLLRILNSSLFELNQAARERDGLKPLEANDDTSRFMTQAVMSISDSFFYPAPMILQLDNFEQVQASVFQVARAPGKTLVYLGAILLIVGVIMMLYVRERRLWIWLTDTPDKATHVLTALSTPRRTLDADAEFEALRQEILAPGLKTQAAHGDAV</sequence>
<evidence type="ECO:0000256" key="3">
    <source>
        <dbReference type="ARBA" id="ARBA00022748"/>
    </source>
</evidence>
<dbReference type="InterPro" id="IPR023494">
    <property type="entry name" value="Cyt_c_bgen_Ccs1/CcsB/ResB"/>
</dbReference>
<feature type="transmembrane region" description="Helical" evidence="6">
    <location>
        <begin position="610"/>
        <end position="628"/>
    </location>
</feature>
<evidence type="ECO:0000313" key="8">
    <source>
        <dbReference type="EMBL" id="MBQ0935434.1"/>
    </source>
</evidence>
<comment type="caution">
    <text evidence="8">The sequence shown here is derived from an EMBL/GenBank/DDBJ whole genome shotgun (WGS) entry which is preliminary data.</text>
</comment>
<feature type="transmembrane region" description="Helical" evidence="6">
    <location>
        <begin position="48"/>
        <end position="72"/>
    </location>
</feature>